<reference evidence="2 3" key="1">
    <citation type="journal article" date="2016" name="Nat. Commun.">
        <title>Thousands of microbial genomes shed light on interconnected biogeochemical processes in an aquifer system.</title>
        <authorList>
            <person name="Anantharaman K."/>
            <person name="Brown C.T."/>
            <person name="Hug L.A."/>
            <person name="Sharon I."/>
            <person name="Castelle C.J."/>
            <person name="Probst A.J."/>
            <person name="Thomas B.C."/>
            <person name="Singh A."/>
            <person name="Wilkins M.J."/>
            <person name="Karaoz U."/>
            <person name="Brodie E.L."/>
            <person name="Williams K.H."/>
            <person name="Hubbard S.S."/>
            <person name="Banfield J.F."/>
        </authorList>
    </citation>
    <scope>NUCLEOTIDE SEQUENCE [LARGE SCALE GENOMIC DNA]</scope>
</reference>
<comment type="caution">
    <text evidence="2">The sequence shown here is derived from an EMBL/GenBank/DDBJ whole genome shotgun (WGS) entry which is preliminary data.</text>
</comment>
<evidence type="ECO:0000313" key="3">
    <source>
        <dbReference type="Proteomes" id="UP000177418"/>
    </source>
</evidence>
<dbReference type="AlphaFoldDB" id="A0A1F7JH31"/>
<name>A0A1F7JH31_9BACT</name>
<dbReference type="EMBL" id="MGAV01000012">
    <property type="protein sequence ID" value="OGK54892.1"/>
    <property type="molecule type" value="Genomic_DNA"/>
</dbReference>
<feature type="transmembrane region" description="Helical" evidence="1">
    <location>
        <begin position="12"/>
        <end position="32"/>
    </location>
</feature>
<accession>A0A1F7JH31</accession>
<organism evidence="2 3">
    <name type="scientific">Candidatus Roizmanbacteria bacterium RIFCSPLOWO2_02_FULL_36_11</name>
    <dbReference type="NCBI Taxonomy" id="1802071"/>
    <lineage>
        <taxon>Bacteria</taxon>
        <taxon>Candidatus Roizmaniibacteriota</taxon>
    </lineage>
</organism>
<keyword evidence="1" id="KW-0472">Membrane</keyword>
<keyword evidence="1" id="KW-1133">Transmembrane helix</keyword>
<proteinExistence type="predicted"/>
<gene>
    <name evidence="2" type="ORF">A3H78_00215</name>
</gene>
<protein>
    <submittedName>
        <fullName evidence="2">Uncharacterized protein</fullName>
    </submittedName>
</protein>
<evidence type="ECO:0000313" key="2">
    <source>
        <dbReference type="EMBL" id="OGK54892.1"/>
    </source>
</evidence>
<dbReference type="Proteomes" id="UP000177418">
    <property type="component" value="Unassembled WGS sequence"/>
</dbReference>
<keyword evidence="1" id="KW-0812">Transmembrane</keyword>
<sequence length="84" mass="9382">MEVPRELNTVTHISKIMALILFILLPIISFLWGMKYQRMLNGEVSNFPVQKACTMEAKICPNGTAVGRSGPNCEFNPCPIVKTE</sequence>
<evidence type="ECO:0000256" key="1">
    <source>
        <dbReference type="SAM" id="Phobius"/>
    </source>
</evidence>